<dbReference type="AlphaFoldDB" id="A0AAQ3PI39"/>
<dbReference type="EMBL" id="CP144745">
    <property type="protein sequence ID" value="WVZ49044.1"/>
    <property type="molecule type" value="Genomic_DNA"/>
</dbReference>
<name>A0AAQ3PI39_PASNO</name>
<feature type="compositionally biased region" description="Basic and acidic residues" evidence="1">
    <location>
        <begin position="785"/>
        <end position="801"/>
    </location>
</feature>
<protein>
    <submittedName>
        <fullName evidence="3">Uncharacterized protein</fullName>
    </submittedName>
</protein>
<accession>A0AAQ3PI39</accession>
<proteinExistence type="predicted"/>
<feature type="compositionally biased region" description="Basic residues" evidence="1">
    <location>
        <begin position="775"/>
        <end position="784"/>
    </location>
</feature>
<sequence length="959" mass="105894">MKCHESTLARFSINIFVSLAFSLLPGVLVDGLIDPQHGLNRDSWSECHEHTPVVELELLLWRTRSLGLQSPLPAHLIQHEQHRRAEHVAIIAEDTPARRHLLRPELEHLVKPVHDPHHARVHHPEEVVVPFGVVDAELRERVHEAPLHVVHDERRDMASGGATAEAGLGEDGLLGVRNDRLRCRHDFEDRQLHWSHGVGAHDDGRRAVAEEHLVGERLQVPVLWPGEEHEGELGAYHQHARAAVVLGEVLGEAQGGGAGEAAVEVEHATAHGGAEAQEVDQAEVHAGDVRAGVGGDDEVGDVFGRAAPLSDRLPAGCRGELRHRGLDDVEARVQGRRGPVEELRVGAHKRLVVVEETPSLDLVFELLVVLTLGEAEVIVWVYILRYARFWVSRAHCQHCCKAIGARYTAGHLGVDSSHGTRFLHAEYAEQRKLGYAQHKELQRKLAGDVPISSQIVTVAAATKPPQEQLELQAGLRFPGDERIRAVVSQRRDWDVSCEGWGGSGKGGILSHEFRPDYPCAVDVVLESVHEVRMKRHGQVHLAVSLPGREHNPAAMIHGHVIDTARRRLGAPRHVHRHNLVRHTEPKVRQLMHTEHGAPTHICHPPSRQRHHPLDPRPDPGHRRRYHLPHGSLDRPRGAEQPRVADELPGIGARYAPPDAVADVAVTDGGPEAAAQVHLEQQVRVFPGGEPLGAHERRPADSRQRYERRHRLRRHLGGVVRQRRQPVYVPLQRPDVVGAACWIGERRSITNIDMACELVTVGVGYGLPAVLQRRKGLHERHRRRAPTGDRRPRVQEQKEGTAVDHGMVNRHAEHQAAGVQPRDLNGHNGRRERPGVVLRQQARHLHRTAAASNGLGLEEGNTGTGAVDDHVPCLLHVERERGGEGRFQPLHHRGKLFAAGILNINSCTGGVATHGASKKESFTAFFTFSSGVGVGTTRDTESMRTPGTAMSMSISIAILQ</sequence>
<feature type="transmembrane region" description="Helical" evidence="2">
    <location>
        <begin position="12"/>
        <end position="33"/>
    </location>
</feature>
<feature type="region of interest" description="Disordered" evidence="1">
    <location>
        <begin position="596"/>
        <end position="640"/>
    </location>
</feature>
<gene>
    <name evidence="3" type="ORF">U9M48_000426</name>
</gene>
<feature type="region of interest" description="Disordered" evidence="1">
    <location>
        <begin position="775"/>
        <end position="805"/>
    </location>
</feature>
<feature type="compositionally biased region" description="Basic and acidic residues" evidence="1">
    <location>
        <begin position="631"/>
        <end position="640"/>
    </location>
</feature>
<evidence type="ECO:0000256" key="2">
    <source>
        <dbReference type="SAM" id="Phobius"/>
    </source>
</evidence>
<reference evidence="3 4" key="1">
    <citation type="submission" date="2024-02" db="EMBL/GenBank/DDBJ databases">
        <title>High-quality chromosome-scale genome assembly of Pensacola bahiagrass (Paspalum notatum Flugge var. saurae).</title>
        <authorList>
            <person name="Vega J.M."/>
            <person name="Podio M."/>
            <person name="Orjuela J."/>
            <person name="Siena L.A."/>
            <person name="Pessino S.C."/>
            <person name="Combes M.C."/>
            <person name="Mariac C."/>
            <person name="Albertini E."/>
            <person name="Pupilli F."/>
            <person name="Ortiz J.P.A."/>
            <person name="Leblanc O."/>
        </authorList>
    </citation>
    <scope>NUCLEOTIDE SEQUENCE [LARGE SCALE GENOMIC DNA]</scope>
    <source>
        <strain evidence="3">R1</strain>
        <tissue evidence="3">Leaf</tissue>
    </source>
</reference>
<evidence type="ECO:0000313" key="3">
    <source>
        <dbReference type="EMBL" id="WVZ49044.1"/>
    </source>
</evidence>
<organism evidence="3 4">
    <name type="scientific">Paspalum notatum var. saurae</name>
    <dbReference type="NCBI Taxonomy" id="547442"/>
    <lineage>
        <taxon>Eukaryota</taxon>
        <taxon>Viridiplantae</taxon>
        <taxon>Streptophyta</taxon>
        <taxon>Embryophyta</taxon>
        <taxon>Tracheophyta</taxon>
        <taxon>Spermatophyta</taxon>
        <taxon>Magnoliopsida</taxon>
        <taxon>Liliopsida</taxon>
        <taxon>Poales</taxon>
        <taxon>Poaceae</taxon>
        <taxon>PACMAD clade</taxon>
        <taxon>Panicoideae</taxon>
        <taxon>Andropogonodae</taxon>
        <taxon>Paspaleae</taxon>
        <taxon>Paspalinae</taxon>
        <taxon>Paspalum</taxon>
    </lineage>
</organism>
<evidence type="ECO:0000256" key="1">
    <source>
        <dbReference type="SAM" id="MobiDB-lite"/>
    </source>
</evidence>
<keyword evidence="2" id="KW-0472">Membrane</keyword>
<evidence type="ECO:0000313" key="4">
    <source>
        <dbReference type="Proteomes" id="UP001341281"/>
    </source>
</evidence>
<keyword evidence="2" id="KW-0812">Transmembrane</keyword>
<keyword evidence="4" id="KW-1185">Reference proteome</keyword>
<keyword evidence="2" id="KW-1133">Transmembrane helix</keyword>
<feature type="compositionally biased region" description="Basic and acidic residues" evidence="1">
    <location>
        <begin position="611"/>
        <end position="620"/>
    </location>
</feature>
<dbReference type="Proteomes" id="UP001341281">
    <property type="component" value="Chromosome 01"/>
</dbReference>